<name>A0A672H7G8_SALFA</name>
<proteinExistence type="predicted"/>
<dbReference type="PANTHER" id="PTHR38564">
    <property type="entry name" value="SI:CH73-250A16.5-RELATED"/>
    <property type="match status" value="1"/>
</dbReference>
<dbReference type="Ensembl" id="ENSSFAT00005026016.1">
    <property type="protein sequence ID" value="ENSSFAP00005025007.1"/>
    <property type="gene ID" value="ENSSFAG00005012876.1"/>
</dbReference>
<accession>A0A672H7G8</accession>
<dbReference type="PANTHER" id="PTHR38564:SF2">
    <property type="entry name" value="WU:FC46H12 PRECURSOR"/>
    <property type="match status" value="1"/>
</dbReference>
<sequence>CVCQLVSSSPYLIKATHTSPATRTVSDLQFLLEQSTVCKVTVKLGFCFCSGSKLVDAEGYKQFSNKWICPGFDTINCTVSKEGRAHN</sequence>
<dbReference type="Proteomes" id="UP000472267">
    <property type="component" value="Chromosome 18"/>
</dbReference>
<evidence type="ECO:0000313" key="1">
    <source>
        <dbReference type="Ensembl" id="ENSSFAP00005025007.1"/>
    </source>
</evidence>
<reference evidence="1" key="3">
    <citation type="submission" date="2025-09" db="UniProtKB">
        <authorList>
            <consortium name="Ensembl"/>
        </authorList>
    </citation>
    <scope>IDENTIFICATION</scope>
</reference>
<protein>
    <submittedName>
        <fullName evidence="1">Uncharacterized protein</fullName>
    </submittedName>
</protein>
<organism evidence="1 2">
    <name type="scientific">Salarias fasciatus</name>
    <name type="common">Jewelled blenny</name>
    <name type="synonym">Blennius fasciatus</name>
    <dbReference type="NCBI Taxonomy" id="181472"/>
    <lineage>
        <taxon>Eukaryota</taxon>
        <taxon>Metazoa</taxon>
        <taxon>Chordata</taxon>
        <taxon>Craniata</taxon>
        <taxon>Vertebrata</taxon>
        <taxon>Euteleostomi</taxon>
        <taxon>Actinopterygii</taxon>
        <taxon>Neopterygii</taxon>
        <taxon>Teleostei</taxon>
        <taxon>Neoteleostei</taxon>
        <taxon>Acanthomorphata</taxon>
        <taxon>Ovalentaria</taxon>
        <taxon>Blenniimorphae</taxon>
        <taxon>Blenniiformes</taxon>
        <taxon>Blennioidei</taxon>
        <taxon>Blenniidae</taxon>
        <taxon>Salariinae</taxon>
        <taxon>Salarias</taxon>
    </lineage>
</organism>
<dbReference type="AlphaFoldDB" id="A0A672H7G8"/>
<dbReference type="InParanoid" id="A0A672H7G8"/>
<reference evidence="1" key="1">
    <citation type="submission" date="2019-06" db="EMBL/GenBank/DDBJ databases">
        <authorList>
            <consortium name="Wellcome Sanger Institute Data Sharing"/>
        </authorList>
    </citation>
    <scope>NUCLEOTIDE SEQUENCE [LARGE SCALE GENOMIC DNA]</scope>
</reference>
<keyword evidence="2" id="KW-1185">Reference proteome</keyword>
<dbReference type="OMA" id="CKMTGEA"/>
<reference evidence="1" key="2">
    <citation type="submission" date="2025-08" db="UniProtKB">
        <authorList>
            <consortium name="Ensembl"/>
        </authorList>
    </citation>
    <scope>IDENTIFICATION</scope>
</reference>
<evidence type="ECO:0000313" key="2">
    <source>
        <dbReference type="Proteomes" id="UP000472267"/>
    </source>
</evidence>